<dbReference type="InterPro" id="IPR050725">
    <property type="entry name" value="CysQ/Inositol_MonoPase"/>
</dbReference>
<gene>
    <name evidence="1" type="ORF">UFOPK2786_00639</name>
</gene>
<dbReference type="GO" id="GO:0000103">
    <property type="term" value="P:sulfate assimilation"/>
    <property type="evidence" value="ECO:0007669"/>
    <property type="project" value="TreeGrafter"/>
</dbReference>
<dbReference type="EMBL" id="CAEZYW010000076">
    <property type="protein sequence ID" value="CAB4738522.1"/>
    <property type="molecule type" value="Genomic_DNA"/>
</dbReference>
<sequence>MTMETGAQPMLNDAELSRVIAREAGARLLELRESFGVIDPADRDRADRLRKEGDREAQNLIAAALAEHRPDDAILSEEAEDDDRRLTAERVWIIDPLDGTWEFGQSREDFAVHVALWHASSQTLSACTVDLPAQGMTRSVLDEVTGPGALPSDRPLRVVASRTRPPASLGAAIEILSKRLAESGVSNLGVEIIDVGSVGAKVNTILSGRAEAYVHDTGFYEWDVAAPFGVARHYGYEASHIDGRAMAFNQMPPFVTDLVVSHPMIATDLRASLAQAARS</sequence>
<dbReference type="PANTHER" id="PTHR43028:SF5">
    <property type="entry name" value="3'(2'),5'-BISPHOSPHATE NUCLEOTIDASE 1"/>
    <property type="match status" value="1"/>
</dbReference>
<name>A0A6J6SUG5_9ZZZZ</name>
<proteinExistence type="predicted"/>
<dbReference type="GO" id="GO:0050427">
    <property type="term" value="P:3'-phosphoadenosine 5'-phosphosulfate metabolic process"/>
    <property type="evidence" value="ECO:0007669"/>
    <property type="project" value="TreeGrafter"/>
</dbReference>
<dbReference type="PANTHER" id="PTHR43028">
    <property type="entry name" value="3'(2'),5'-BISPHOSPHATE NUCLEOTIDASE 1"/>
    <property type="match status" value="1"/>
</dbReference>
<dbReference type="InterPro" id="IPR000760">
    <property type="entry name" value="Inositol_monophosphatase-like"/>
</dbReference>
<accession>A0A6J6SUG5</accession>
<dbReference type="Pfam" id="PF00459">
    <property type="entry name" value="Inositol_P"/>
    <property type="match status" value="1"/>
</dbReference>
<dbReference type="GO" id="GO:0008441">
    <property type="term" value="F:3'(2'),5'-bisphosphate nucleotidase activity"/>
    <property type="evidence" value="ECO:0007669"/>
    <property type="project" value="TreeGrafter"/>
</dbReference>
<evidence type="ECO:0000313" key="1">
    <source>
        <dbReference type="EMBL" id="CAB4738522.1"/>
    </source>
</evidence>
<dbReference type="PRINTS" id="PR00377">
    <property type="entry name" value="IMPHPHTASES"/>
</dbReference>
<organism evidence="1">
    <name type="scientific">freshwater metagenome</name>
    <dbReference type="NCBI Taxonomy" id="449393"/>
    <lineage>
        <taxon>unclassified sequences</taxon>
        <taxon>metagenomes</taxon>
        <taxon>ecological metagenomes</taxon>
    </lineage>
</organism>
<dbReference type="AlphaFoldDB" id="A0A6J6SUG5"/>
<dbReference type="SUPFAM" id="SSF56655">
    <property type="entry name" value="Carbohydrate phosphatase"/>
    <property type="match status" value="1"/>
</dbReference>
<reference evidence="1" key="1">
    <citation type="submission" date="2020-05" db="EMBL/GenBank/DDBJ databases">
        <authorList>
            <person name="Chiriac C."/>
            <person name="Salcher M."/>
            <person name="Ghai R."/>
            <person name="Kavagutti S V."/>
        </authorList>
    </citation>
    <scope>NUCLEOTIDE SEQUENCE</scope>
</reference>
<protein>
    <submittedName>
        <fullName evidence="1">Unannotated protein</fullName>
    </submittedName>
</protein>
<dbReference type="Gene3D" id="3.40.190.80">
    <property type="match status" value="1"/>
</dbReference>
<dbReference type="Gene3D" id="3.30.540.10">
    <property type="entry name" value="Fructose-1,6-Bisphosphatase, subunit A, domain 1"/>
    <property type="match status" value="1"/>
</dbReference>